<dbReference type="EMBL" id="DVMW01000012">
    <property type="protein sequence ID" value="HIU35230.1"/>
    <property type="molecule type" value="Genomic_DNA"/>
</dbReference>
<comment type="caution">
    <text evidence="2">The sequence shown here is derived from an EMBL/GenBank/DDBJ whole genome shotgun (WGS) entry which is preliminary data.</text>
</comment>
<gene>
    <name evidence="2" type="ORF">IAC53_01300</name>
</gene>
<reference evidence="2" key="2">
    <citation type="journal article" date="2021" name="PeerJ">
        <title>Extensive microbial diversity within the chicken gut microbiome revealed by metagenomics and culture.</title>
        <authorList>
            <person name="Gilroy R."/>
            <person name="Ravi A."/>
            <person name="Getino M."/>
            <person name="Pursley I."/>
            <person name="Horton D.L."/>
            <person name="Alikhan N.F."/>
            <person name="Baker D."/>
            <person name="Gharbi K."/>
            <person name="Hall N."/>
            <person name="Watson M."/>
            <person name="Adriaenssens E.M."/>
            <person name="Foster-Nyarko E."/>
            <person name="Jarju S."/>
            <person name="Secka A."/>
            <person name="Antonio M."/>
            <person name="Oren A."/>
            <person name="Chaudhuri R.R."/>
            <person name="La Ragione R."/>
            <person name="Hildebrand F."/>
            <person name="Pallen M.J."/>
        </authorList>
    </citation>
    <scope>NUCLEOTIDE SEQUENCE</scope>
    <source>
        <strain evidence="2">ChiGjej1B1-19959</strain>
    </source>
</reference>
<reference evidence="2" key="1">
    <citation type="submission" date="2020-10" db="EMBL/GenBank/DDBJ databases">
        <authorList>
            <person name="Gilroy R."/>
        </authorList>
    </citation>
    <scope>NUCLEOTIDE SEQUENCE</scope>
    <source>
        <strain evidence="2">ChiGjej1B1-19959</strain>
    </source>
</reference>
<sequence length="163" mass="19064">MQEQELLDYILNAPHERLSHEELVHLLLENTVADSIEPRETFAQRAADRLAAFAGSWVFILSFLFVLIAWIGVNLYFGARAYDPYPFILLNLVLSCVASVQAPLIMMSQQRQEQKDRRRSENDYRVNLKSELILRDLHKKMDHILQLVDPEEYARLHENVEKT</sequence>
<accession>A0A9D1LD81</accession>
<feature type="transmembrane region" description="Helical" evidence="1">
    <location>
        <begin position="50"/>
        <end position="73"/>
    </location>
</feature>
<keyword evidence="1" id="KW-0472">Membrane</keyword>
<dbReference type="Proteomes" id="UP000824071">
    <property type="component" value="Unassembled WGS sequence"/>
</dbReference>
<evidence type="ECO:0000313" key="2">
    <source>
        <dbReference type="EMBL" id="HIU35230.1"/>
    </source>
</evidence>
<evidence type="ECO:0000313" key="3">
    <source>
        <dbReference type="Proteomes" id="UP000824071"/>
    </source>
</evidence>
<evidence type="ECO:0000256" key="1">
    <source>
        <dbReference type="SAM" id="Phobius"/>
    </source>
</evidence>
<protein>
    <submittedName>
        <fullName evidence="2">DUF1003 domain-containing protein</fullName>
    </submittedName>
</protein>
<dbReference type="PANTHER" id="PTHR41386:SF1">
    <property type="entry name" value="MEMBRANE PROTEIN"/>
    <property type="match status" value="1"/>
</dbReference>
<dbReference type="Pfam" id="PF06210">
    <property type="entry name" value="DUF1003"/>
    <property type="match status" value="1"/>
</dbReference>
<name>A0A9D1LD81_9FIRM</name>
<feature type="transmembrane region" description="Helical" evidence="1">
    <location>
        <begin position="85"/>
        <end position="107"/>
    </location>
</feature>
<keyword evidence="1" id="KW-0812">Transmembrane</keyword>
<organism evidence="2 3">
    <name type="scientific">Candidatus Fimenecus excrementigallinarum</name>
    <dbReference type="NCBI Taxonomy" id="2840816"/>
    <lineage>
        <taxon>Bacteria</taxon>
        <taxon>Bacillati</taxon>
        <taxon>Bacillota</taxon>
        <taxon>Clostridia</taxon>
        <taxon>Candidatus Fimenecus</taxon>
    </lineage>
</organism>
<proteinExistence type="predicted"/>
<keyword evidence="1" id="KW-1133">Transmembrane helix</keyword>
<dbReference type="AlphaFoldDB" id="A0A9D1LD81"/>
<dbReference type="PANTHER" id="PTHR41386">
    <property type="entry name" value="INTEGRAL MEMBRANE PROTEIN-RELATED"/>
    <property type="match status" value="1"/>
</dbReference>
<dbReference type="InterPro" id="IPR010406">
    <property type="entry name" value="DUF1003"/>
</dbReference>